<organism evidence="10 11">
    <name type="scientific">Cladophialophora chaetospira</name>
    <dbReference type="NCBI Taxonomy" id="386627"/>
    <lineage>
        <taxon>Eukaryota</taxon>
        <taxon>Fungi</taxon>
        <taxon>Dikarya</taxon>
        <taxon>Ascomycota</taxon>
        <taxon>Pezizomycotina</taxon>
        <taxon>Eurotiomycetes</taxon>
        <taxon>Chaetothyriomycetidae</taxon>
        <taxon>Chaetothyriales</taxon>
        <taxon>Herpotrichiellaceae</taxon>
        <taxon>Cladophialophora</taxon>
    </lineage>
</organism>
<evidence type="ECO:0000256" key="2">
    <source>
        <dbReference type="ARBA" id="ARBA00004922"/>
    </source>
</evidence>
<dbReference type="InterPro" id="IPR029044">
    <property type="entry name" value="Nucleotide-diphossugar_trans"/>
</dbReference>
<gene>
    <name evidence="10" type="primary">MNN2_1</name>
    <name evidence="10" type="ORF">H2200_009204</name>
</gene>
<name>A0AA38X3Q6_9EURO</name>
<dbReference type="GO" id="GO:0000026">
    <property type="term" value="F:alpha-1,2-mannosyltransferase activity"/>
    <property type="evidence" value="ECO:0007669"/>
    <property type="project" value="TreeGrafter"/>
</dbReference>
<dbReference type="SUPFAM" id="SSF53448">
    <property type="entry name" value="Nucleotide-diphospho-sugar transferases"/>
    <property type="match status" value="1"/>
</dbReference>
<dbReference type="EMBL" id="JAPDRK010000014">
    <property type="protein sequence ID" value="KAJ9606243.1"/>
    <property type="molecule type" value="Genomic_DNA"/>
</dbReference>
<proteinExistence type="inferred from homology"/>
<evidence type="ECO:0000256" key="4">
    <source>
        <dbReference type="ARBA" id="ARBA00022679"/>
    </source>
</evidence>
<keyword evidence="6" id="KW-0735">Signal-anchor</keyword>
<comment type="subcellular location">
    <subcellularLocation>
        <location evidence="1">Golgi apparatus membrane</location>
        <topology evidence="1">Single-pass type II membrane protein</topology>
    </subcellularLocation>
</comment>
<dbReference type="PANTHER" id="PTHR31646">
    <property type="entry name" value="ALPHA-1,2-MANNOSYLTRANSFERASE MNN2"/>
    <property type="match status" value="1"/>
</dbReference>
<evidence type="ECO:0000313" key="11">
    <source>
        <dbReference type="Proteomes" id="UP001172673"/>
    </source>
</evidence>
<accession>A0AA38X3Q6</accession>
<evidence type="ECO:0000256" key="9">
    <source>
        <dbReference type="ARBA" id="ARBA00023136"/>
    </source>
</evidence>
<evidence type="ECO:0000256" key="7">
    <source>
        <dbReference type="ARBA" id="ARBA00022989"/>
    </source>
</evidence>
<keyword evidence="7" id="KW-1133">Transmembrane helix</keyword>
<evidence type="ECO:0000256" key="6">
    <source>
        <dbReference type="ARBA" id="ARBA00022968"/>
    </source>
</evidence>
<dbReference type="Proteomes" id="UP001172673">
    <property type="component" value="Unassembled WGS sequence"/>
</dbReference>
<comment type="similarity">
    <text evidence="3">Belongs to the MNN1/MNT family.</text>
</comment>
<evidence type="ECO:0000313" key="10">
    <source>
        <dbReference type="EMBL" id="KAJ9606243.1"/>
    </source>
</evidence>
<keyword evidence="10" id="KW-0328">Glycosyltransferase</keyword>
<keyword evidence="4" id="KW-0808">Transferase</keyword>
<keyword evidence="8" id="KW-0333">Golgi apparatus</keyword>
<comment type="caution">
    <text evidence="10">The sequence shown here is derived from an EMBL/GenBank/DDBJ whole genome shotgun (WGS) entry which is preliminary data.</text>
</comment>
<dbReference type="InterPro" id="IPR022751">
    <property type="entry name" value="Alpha_mannosyltransferase"/>
</dbReference>
<sequence length="455" mass="51750">MLSIGSGTHLFSNSDSIKLQLPVHCAQRWALIHKVFTHYDPGSPLETGFANVDRKQLYAEHWETCRRPHIVDLPNHLALRARKNHAAFVERIPALARAFSFPKRSRGIVTTAGSALMPMLLVSLKLLRRTGCTLPVEVFIASFADYEPLVCEKILPSLNAKCVMFGDDFLDIQLPNGKPELEAYQFKPFVILMSSFNEVLFLDTDNFPVTNPELLFKSEPFLETGLIVWPDFWCASQSPLFYEITATPEPPIRDRPGSESGQIMYDKNRHVEDLLLACYYSYYGPGLWYPLLSQGFPGEGDKETYIAAAAALKKPFYQARQLPGMLAEENAIDFAILQVNPAVDYAEMEAGKTWQELESPQAFIHHHFPKLDAQLIREFNHTWIVEKHDRMWGPADRTWELFGLDLEYEVWKAINYTACDLGGIFQAWEGYESSCDFVQNHIRSVFLSDSVNIGS</sequence>
<keyword evidence="9" id="KW-0472">Membrane</keyword>
<protein>
    <submittedName>
        <fullName evidence="10">Mannosyltransferase</fullName>
    </submittedName>
</protein>
<dbReference type="GO" id="GO:0000139">
    <property type="term" value="C:Golgi membrane"/>
    <property type="evidence" value="ECO:0007669"/>
    <property type="project" value="UniProtKB-SubCell"/>
</dbReference>
<dbReference type="AlphaFoldDB" id="A0AA38X3Q6"/>
<dbReference type="GO" id="GO:0046354">
    <property type="term" value="P:mannan biosynthetic process"/>
    <property type="evidence" value="ECO:0007669"/>
    <property type="project" value="TreeGrafter"/>
</dbReference>
<comment type="pathway">
    <text evidence="2">Protein modification; protein glycosylation.</text>
</comment>
<evidence type="ECO:0000256" key="5">
    <source>
        <dbReference type="ARBA" id="ARBA00022692"/>
    </source>
</evidence>
<evidence type="ECO:0000256" key="1">
    <source>
        <dbReference type="ARBA" id="ARBA00004323"/>
    </source>
</evidence>
<evidence type="ECO:0000256" key="8">
    <source>
        <dbReference type="ARBA" id="ARBA00023034"/>
    </source>
</evidence>
<dbReference type="PANTHER" id="PTHR31646:SF1">
    <property type="entry name" value="ALPHA-1,2-MANNOSYLTRANSFERASE MNN2"/>
    <property type="match status" value="1"/>
</dbReference>
<keyword evidence="11" id="KW-1185">Reference proteome</keyword>
<keyword evidence="5" id="KW-0812">Transmembrane</keyword>
<reference evidence="10" key="1">
    <citation type="submission" date="2022-10" db="EMBL/GenBank/DDBJ databases">
        <title>Culturing micro-colonial fungi from biological soil crusts in the Mojave desert and describing Neophaeococcomyces mojavensis, and introducing the new genera and species Taxawa tesnikishii.</title>
        <authorList>
            <person name="Kurbessoian T."/>
            <person name="Stajich J.E."/>
        </authorList>
    </citation>
    <scope>NUCLEOTIDE SEQUENCE</scope>
    <source>
        <strain evidence="10">TK_41</strain>
    </source>
</reference>
<dbReference type="Pfam" id="PF11051">
    <property type="entry name" value="Mannosyl_trans3"/>
    <property type="match status" value="2"/>
</dbReference>
<evidence type="ECO:0000256" key="3">
    <source>
        <dbReference type="ARBA" id="ARBA00009105"/>
    </source>
</evidence>